<comment type="function">
    <text evidence="11">Catalytic subunit of the dimeric E1 enzyme, which activates NEDD8.</text>
</comment>
<comment type="caution">
    <text evidence="13">The sequence shown here is derived from an EMBL/GenBank/DDBJ whole genome shotgun (WGS) entry which is preliminary data.</text>
</comment>
<keyword evidence="6 11" id="KW-0833">Ubl conjugation pathway</keyword>
<dbReference type="SMART" id="SM01181">
    <property type="entry name" value="E2_bind"/>
    <property type="match status" value="1"/>
</dbReference>
<evidence type="ECO:0000256" key="11">
    <source>
        <dbReference type="RuleBase" id="RU368009"/>
    </source>
</evidence>
<dbReference type="InterPro" id="IPR014929">
    <property type="entry name" value="E2-binding"/>
</dbReference>
<dbReference type="InterPro" id="IPR033127">
    <property type="entry name" value="UBQ-activ_enz_E1_Cys_AS"/>
</dbReference>
<keyword evidence="5 11" id="KW-0547">Nucleotide-binding</keyword>
<evidence type="ECO:0000256" key="9">
    <source>
        <dbReference type="ARBA" id="ARBA00024626"/>
    </source>
</evidence>
<dbReference type="PROSITE" id="PS00865">
    <property type="entry name" value="UBIQUITIN_ACTIVAT_2"/>
    <property type="match status" value="1"/>
</dbReference>
<dbReference type="CDD" id="cd01488">
    <property type="entry name" value="Uba3_RUB"/>
    <property type="match status" value="1"/>
</dbReference>
<proteinExistence type="inferred from homology"/>
<evidence type="ECO:0000256" key="7">
    <source>
        <dbReference type="ARBA" id="ARBA00022840"/>
    </source>
</evidence>
<dbReference type="InterPro" id="IPR030468">
    <property type="entry name" value="Uba3_N"/>
</dbReference>
<dbReference type="PANTHER" id="PTHR10953:SF6">
    <property type="entry name" value="NEDD8-ACTIVATING ENZYME E1 CATALYTIC SUBUNIT"/>
    <property type="match status" value="1"/>
</dbReference>
<feature type="domain" description="E2 binding" evidence="12">
    <location>
        <begin position="385"/>
        <end position="473"/>
    </location>
</feature>
<evidence type="ECO:0000256" key="10">
    <source>
        <dbReference type="PROSITE-ProRule" id="PRU10132"/>
    </source>
</evidence>
<protein>
    <recommendedName>
        <fullName evidence="3 11">NEDD8-activating enzyme E1 catalytic subunit</fullName>
        <ecNumber evidence="8 11">6.2.1.64</ecNumber>
    </recommendedName>
</protein>
<evidence type="ECO:0000313" key="13">
    <source>
        <dbReference type="EMBL" id="KAK3871772.1"/>
    </source>
</evidence>
<dbReference type="GO" id="GO:0005737">
    <property type="term" value="C:cytoplasm"/>
    <property type="evidence" value="ECO:0007669"/>
    <property type="project" value="TreeGrafter"/>
</dbReference>
<keyword evidence="4 11" id="KW-0436">Ligase</keyword>
<name>A0AAE1FEZ8_PETCI</name>
<feature type="active site" description="Glycyl thioester intermediate" evidence="10">
    <location>
        <position position="248"/>
    </location>
</feature>
<evidence type="ECO:0000313" key="14">
    <source>
        <dbReference type="Proteomes" id="UP001286313"/>
    </source>
</evidence>
<dbReference type="GO" id="GO:0005634">
    <property type="term" value="C:nucleus"/>
    <property type="evidence" value="ECO:0007669"/>
    <property type="project" value="TreeGrafter"/>
</dbReference>
<accession>A0AAE1FEZ8</accession>
<reference evidence="13" key="1">
    <citation type="submission" date="2023-10" db="EMBL/GenBank/DDBJ databases">
        <title>Genome assemblies of two species of porcelain crab, Petrolisthes cinctipes and Petrolisthes manimaculis (Anomura: Porcellanidae).</title>
        <authorList>
            <person name="Angst P."/>
        </authorList>
    </citation>
    <scope>NUCLEOTIDE SEQUENCE</scope>
    <source>
        <strain evidence="13">PB745_01</strain>
        <tissue evidence="13">Gill</tissue>
    </source>
</reference>
<dbReference type="SUPFAM" id="SSF69572">
    <property type="entry name" value="Activating enzymes of the ubiquitin-like proteins"/>
    <property type="match status" value="1"/>
</dbReference>
<evidence type="ECO:0000259" key="12">
    <source>
        <dbReference type="SMART" id="SM01181"/>
    </source>
</evidence>
<dbReference type="InterPro" id="IPR045886">
    <property type="entry name" value="ThiF/MoeB/HesA"/>
</dbReference>
<comment type="catalytic activity">
    <reaction evidence="9 11">
        <text>ATP + [NEDD8 protein] + [E1 NEDD8-activating enzyme]-L-cysteine = AMP + diphosphate + [E1 NEDD8-activating enzyme]-S-[NEDD8 protein]-yl-L-cysteine.</text>
        <dbReference type="EC" id="6.2.1.64"/>
    </reaction>
</comment>
<evidence type="ECO:0000256" key="2">
    <source>
        <dbReference type="ARBA" id="ARBA00006310"/>
    </source>
</evidence>
<evidence type="ECO:0000256" key="6">
    <source>
        <dbReference type="ARBA" id="ARBA00022786"/>
    </source>
</evidence>
<sequence length="474" mass="53312">MDPVRKLKFRTVKDQDVFCSRYLALQLIFSTASDIIVHLVRMLPWGERWGEVRKLLERPGPFTHPDFEPSPDTLKMLQENMKVLVIGAGGLGCELLKDLALMGFTKLHVIDMDTIDLSNLNRQFLFRKKDIGESKAKVAAEFVNHRVKGCHVTYYNNKIQDFGEDFYRSFHLVVCGLDSIVARRWINGMLLSLLCYEDGMLEQNSVIPLVDGGTEGFKGNARVVLPGLTACIECTLDLFPPQVNFPLCTIAHTPRLPEHCIEYVRILLWPKENPFSSETAIDGDDPQHINWIFEKAQKRAAEYGIGGVTYRLTQGVVKRIIPAVASTNAVIAAACATEAFKLATSACTPMNNYFVFNDTDGIYTYTYEQEKKEDCVACSQVPQELEMKLSDKLQDIITTLAESLQYQMKNPGLTAMIDGKTKSLYLHSPSSIEEKLRPNLKKTIEELGLQDGMELAVADVTSPNTVLFRIKIKT</sequence>
<dbReference type="GO" id="GO:0005524">
    <property type="term" value="F:ATP binding"/>
    <property type="evidence" value="ECO:0007669"/>
    <property type="project" value="UniProtKB-UniRule"/>
</dbReference>
<dbReference type="Gene3D" id="3.40.50.720">
    <property type="entry name" value="NAD(P)-binding Rossmann-like Domain"/>
    <property type="match status" value="1"/>
</dbReference>
<comment type="pathway">
    <text evidence="1 11">Protein modification; protein neddylation.</text>
</comment>
<dbReference type="AlphaFoldDB" id="A0AAE1FEZ8"/>
<dbReference type="Pfam" id="PF00899">
    <property type="entry name" value="ThiF"/>
    <property type="match status" value="1"/>
</dbReference>
<dbReference type="GO" id="GO:0045116">
    <property type="term" value="P:protein neddylation"/>
    <property type="evidence" value="ECO:0007669"/>
    <property type="project" value="UniProtKB-UniRule"/>
</dbReference>
<keyword evidence="14" id="KW-1185">Reference proteome</keyword>
<dbReference type="Gene3D" id="3.10.290.20">
    <property type="entry name" value="Ubiquitin-like 2 activating enzyme e1b. Chain: B, domain 3"/>
    <property type="match status" value="1"/>
</dbReference>
<comment type="similarity">
    <text evidence="2 11">Belongs to the ubiquitin-activating E1 family. UBA3 subfamily.</text>
</comment>
<dbReference type="FunFam" id="1.10.10.520:FF:000001">
    <property type="entry name" value="NEDD8-activating enzyme E1 catalytic subunit"/>
    <property type="match status" value="1"/>
</dbReference>
<dbReference type="PANTHER" id="PTHR10953">
    <property type="entry name" value="UBIQUITIN-ACTIVATING ENZYME E1"/>
    <property type="match status" value="1"/>
</dbReference>
<dbReference type="GO" id="GO:0019781">
    <property type="term" value="F:NEDD8 activating enzyme activity"/>
    <property type="evidence" value="ECO:0007669"/>
    <property type="project" value="UniProtKB-UniRule"/>
</dbReference>
<dbReference type="EMBL" id="JAWQEG010002469">
    <property type="protein sequence ID" value="KAK3871772.1"/>
    <property type="molecule type" value="Genomic_DNA"/>
</dbReference>
<dbReference type="FunFam" id="3.10.290.20:FF:000001">
    <property type="entry name" value="NEDD8-activating enzyme E1 catalytic subunit, variant"/>
    <property type="match status" value="1"/>
</dbReference>
<evidence type="ECO:0000256" key="1">
    <source>
        <dbReference type="ARBA" id="ARBA00005032"/>
    </source>
</evidence>
<dbReference type="EC" id="6.2.1.64" evidence="8 11"/>
<keyword evidence="7 11" id="KW-0067">ATP-binding</keyword>
<dbReference type="Gene3D" id="1.10.10.520">
    <property type="entry name" value="Ubiquitin activating enzymes (Uba3). Chain: B, domain 2"/>
    <property type="match status" value="1"/>
</dbReference>
<evidence type="ECO:0000256" key="8">
    <source>
        <dbReference type="ARBA" id="ARBA00023624"/>
    </source>
</evidence>
<evidence type="ECO:0000256" key="4">
    <source>
        <dbReference type="ARBA" id="ARBA00022598"/>
    </source>
</evidence>
<evidence type="ECO:0000256" key="5">
    <source>
        <dbReference type="ARBA" id="ARBA00022741"/>
    </source>
</evidence>
<dbReference type="Proteomes" id="UP001286313">
    <property type="component" value="Unassembled WGS sequence"/>
</dbReference>
<dbReference type="InterPro" id="IPR035985">
    <property type="entry name" value="Ubiquitin-activating_enz"/>
</dbReference>
<dbReference type="Pfam" id="PF08825">
    <property type="entry name" value="E2_bind"/>
    <property type="match status" value="1"/>
</dbReference>
<gene>
    <name evidence="13" type="ORF">Pcinc_023099</name>
</gene>
<dbReference type="InterPro" id="IPR023318">
    <property type="entry name" value="Ub_act_enz_dom_a_sf"/>
</dbReference>
<evidence type="ECO:0000256" key="3">
    <source>
        <dbReference type="ARBA" id="ARBA00015203"/>
    </source>
</evidence>
<dbReference type="InterPro" id="IPR000594">
    <property type="entry name" value="ThiF_NAD_FAD-bd"/>
</dbReference>
<organism evidence="13 14">
    <name type="scientific">Petrolisthes cinctipes</name>
    <name type="common">Flat porcelain crab</name>
    <dbReference type="NCBI Taxonomy" id="88211"/>
    <lineage>
        <taxon>Eukaryota</taxon>
        <taxon>Metazoa</taxon>
        <taxon>Ecdysozoa</taxon>
        <taxon>Arthropoda</taxon>
        <taxon>Crustacea</taxon>
        <taxon>Multicrustacea</taxon>
        <taxon>Malacostraca</taxon>
        <taxon>Eumalacostraca</taxon>
        <taxon>Eucarida</taxon>
        <taxon>Decapoda</taxon>
        <taxon>Pleocyemata</taxon>
        <taxon>Anomura</taxon>
        <taxon>Galatheoidea</taxon>
        <taxon>Porcellanidae</taxon>
        <taxon>Petrolisthes</taxon>
    </lineage>
</organism>